<reference evidence="3" key="1">
    <citation type="submission" date="2017-06" db="EMBL/GenBank/DDBJ databases">
        <title>Genome analysis of Fimbriiglobus ruber SP5, the first member of the order Planctomycetales with confirmed chitinolytic capability.</title>
        <authorList>
            <person name="Ravin N.V."/>
            <person name="Rakitin A.L."/>
            <person name="Ivanova A.A."/>
            <person name="Beletsky A.V."/>
            <person name="Kulichevskaya I.S."/>
            <person name="Mardanov A.V."/>
            <person name="Dedysh S.N."/>
        </authorList>
    </citation>
    <scope>NUCLEOTIDE SEQUENCE [LARGE SCALE GENOMIC DNA]</scope>
    <source>
        <strain evidence="3">SP5</strain>
    </source>
</reference>
<evidence type="ECO:0000313" key="2">
    <source>
        <dbReference type="EMBL" id="OWK45254.1"/>
    </source>
</evidence>
<dbReference type="EMBL" id="NIDE01000002">
    <property type="protein sequence ID" value="OWK45254.1"/>
    <property type="molecule type" value="Genomic_DNA"/>
</dbReference>
<sequence>MIVVVFGFLAAVGHWLFNDVTPPAPETTDQDRVTELLLKCYRLGIERRQLIAESEARPEDEQLRAAAEKIREEVVQAAAEVIDINRRHPEWVSLCGPDPHPQVLRWVNGGGGPAKQRG</sequence>
<organism evidence="2 3">
    <name type="scientific">Fimbriiglobus ruber</name>
    <dbReference type="NCBI Taxonomy" id="1908690"/>
    <lineage>
        <taxon>Bacteria</taxon>
        <taxon>Pseudomonadati</taxon>
        <taxon>Planctomycetota</taxon>
        <taxon>Planctomycetia</taxon>
        <taxon>Gemmatales</taxon>
        <taxon>Gemmataceae</taxon>
        <taxon>Fimbriiglobus</taxon>
    </lineage>
</organism>
<evidence type="ECO:0000313" key="3">
    <source>
        <dbReference type="Proteomes" id="UP000214646"/>
    </source>
</evidence>
<evidence type="ECO:0000256" key="1">
    <source>
        <dbReference type="SAM" id="Coils"/>
    </source>
</evidence>
<accession>A0A225E0A9</accession>
<comment type="caution">
    <text evidence="2">The sequence shown here is derived from an EMBL/GenBank/DDBJ whole genome shotgun (WGS) entry which is preliminary data.</text>
</comment>
<dbReference type="Proteomes" id="UP000214646">
    <property type="component" value="Unassembled WGS sequence"/>
</dbReference>
<name>A0A225E0A9_9BACT</name>
<proteinExistence type="predicted"/>
<dbReference type="AlphaFoldDB" id="A0A225E0A9"/>
<keyword evidence="1" id="KW-0175">Coiled coil</keyword>
<keyword evidence="3" id="KW-1185">Reference proteome</keyword>
<protein>
    <submittedName>
        <fullName evidence="2">Uncharacterized protein</fullName>
    </submittedName>
</protein>
<feature type="coiled-coil region" evidence="1">
    <location>
        <begin position="60"/>
        <end position="87"/>
    </location>
</feature>
<gene>
    <name evidence="2" type="ORF">FRUB_01585</name>
</gene>